<gene>
    <name evidence="2" type="ORF">Sspor_18100</name>
</gene>
<organism evidence="2 3">
    <name type="scientific">Streptomyces spororaveus</name>
    <dbReference type="NCBI Taxonomy" id="284039"/>
    <lineage>
        <taxon>Bacteria</taxon>
        <taxon>Bacillati</taxon>
        <taxon>Actinomycetota</taxon>
        <taxon>Actinomycetes</taxon>
        <taxon>Kitasatosporales</taxon>
        <taxon>Streptomycetaceae</taxon>
        <taxon>Streptomyces</taxon>
    </lineage>
</organism>
<accession>A0ABQ3T781</accession>
<evidence type="ECO:0000256" key="1">
    <source>
        <dbReference type="SAM" id="MobiDB-lite"/>
    </source>
</evidence>
<evidence type="ECO:0000313" key="3">
    <source>
        <dbReference type="Proteomes" id="UP000608522"/>
    </source>
</evidence>
<feature type="region of interest" description="Disordered" evidence="1">
    <location>
        <begin position="46"/>
        <end position="68"/>
    </location>
</feature>
<reference evidence="3" key="1">
    <citation type="submission" date="2023-07" db="EMBL/GenBank/DDBJ databases">
        <title>Whole genome shotgun sequence of Streptomyces spororaveus NBRC 15456.</title>
        <authorList>
            <person name="Komaki H."/>
            <person name="Tamura T."/>
        </authorList>
    </citation>
    <scope>NUCLEOTIDE SEQUENCE [LARGE SCALE GENOMIC DNA]</scope>
    <source>
        <strain evidence="3">NBRC 15456</strain>
    </source>
</reference>
<name>A0ABQ3T781_9ACTN</name>
<dbReference type="RefSeq" id="WP_202198474.1">
    <property type="nucleotide sequence ID" value="NZ_BAAATO010000006.1"/>
</dbReference>
<evidence type="ECO:0000313" key="2">
    <source>
        <dbReference type="EMBL" id="GHI76249.1"/>
    </source>
</evidence>
<dbReference type="EMBL" id="BNED01000005">
    <property type="protein sequence ID" value="GHI76249.1"/>
    <property type="molecule type" value="Genomic_DNA"/>
</dbReference>
<proteinExistence type="predicted"/>
<comment type="caution">
    <text evidence="2">The sequence shown here is derived from an EMBL/GenBank/DDBJ whole genome shotgun (WGS) entry which is preliminary data.</text>
</comment>
<dbReference type="Proteomes" id="UP000608522">
    <property type="component" value="Unassembled WGS sequence"/>
</dbReference>
<protein>
    <submittedName>
        <fullName evidence="2">Uncharacterized protein</fullName>
    </submittedName>
</protein>
<sequence length="68" mass="7224">MTATHSAFAPEVLVQDAADRLGGLGFEVIRSDQHPLELYFRSQHAASPAPVGGLPATPPGSPSWNRSR</sequence>
<keyword evidence="3" id="KW-1185">Reference proteome</keyword>